<proteinExistence type="predicted"/>
<dbReference type="Gene3D" id="1.10.8.430">
    <property type="entry name" value="Helical domain of apoptotic protease-activating factors"/>
    <property type="match status" value="1"/>
</dbReference>
<name>A0AAD3Y8M2_NEPGR</name>
<evidence type="ECO:0000256" key="1">
    <source>
        <dbReference type="ARBA" id="ARBA00022821"/>
    </source>
</evidence>
<keyword evidence="1" id="KW-0611">Plant defense</keyword>
<sequence>MDAVASVLKNCLVWAFAQIKKELSYICHYKDNINDLRKKHDELETLKLQIEGEVEAGERRRETIGPSTKDWHEEAEVCLADGKSGFMDENRIRQKDQCCFGLVHMNLKYRYLMSKKAAKKFESIEKITKKMQDGGLRAITLLGEPPKLGSMPTAYSKSLASRESTLNEIMEALKDKKVHRIGIYGMGGIGKTTLIEEVAKRRAEVEGLFKVVIAEVSQAPDILKMQQQIAERIGLSLQGLKSEGERARAIYEALKKLNHKEEDKRPKQQNLKEKDNRKEEKEDNQMSKKRTTQALVILDNMWKKLDLDKVGIPHDCKIALTTRSEDVCREMEANKKFGLQGLNDTEATELFLEKCGYKSSADHDDGYKSVMDELVKKCGGLPLAIVALANTLRDRNLSDWKHVADQLGKTVSARVGGPMEDNVHPILKWSYNSISNKEKKKFFLLCCLFPLGLSIAIQDLMRYGAGLGLFQYMNSLGEAIEQAHSWATELKSSSLLLEADNEQNVRIHDIVREALLSIAVKGENIFHVGTFPGWLLKETFRTYTAISMTSKDNHESLSGFKFPKLEMLLLKSSKPSELRITSFKG</sequence>
<feature type="domain" description="NB-ARC" evidence="4">
    <location>
        <begin position="163"/>
        <end position="256"/>
    </location>
</feature>
<keyword evidence="2" id="KW-0547">Nucleotide-binding</keyword>
<feature type="region of interest" description="Disordered" evidence="3">
    <location>
        <begin position="258"/>
        <end position="289"/>
    </location>
</feature>
<dbReference type="Proteomes" id="UP001279734">
    <property type="component" value="Unassembled WGS sequence"/>
</dbReference>
<feature type="compositionally biased region" description="Basic and acidic residues" evidence="3">
    <location>
        <begin position="258"/>
        <end position="286"/>
    </location>
</feature>
<keyword evidence="6" id="KW-1185">Reference proteome</keyword>
<dbReference type="InterPro" id="IPR027417">
    <property type="entry name" value="P-loop_NTPase"/>
</dbReference>
<dbReference type="GO" id="GO:0005524">
    <property type="term" value="F:ATP binding"/>
    <property type="evidence" value="ECO:0007669"/>
    <property type="project" value="UniProtKB-KW"/>
</dbReference>
<evidence type="ECO:0000313" key="6">
    <source>
        <dbReference type="Proteomes" id="UP001279734"/>
    </source>
</evidence>
<dbReference type="PANTHER" id="PTHR33463">
    <property type="entry name" value="NB-ARC DOMAIN-CONTAINING PROTEIN-RELATED"/>
    <property type="match status" value="1"/>
</dbReference>
<dbReference type="InterPro" id="IPR042197">
    <property type="entry name" value="Apaf_helical"/>
</dbReference>
<evidence type="ECO:0000256" key="3">
    <source>
        <dbReference type="SAM" id="MobiDB-lite"/>
    </source>
</evidence>
<comment type="caution">
    <text evidence="5">The sequence shown here is derived from an EMBL/GenBank/DDBJ whole genome shotgun (WGS) entry which is preliminary data.</text>
</comment>
<dbReference type="InterPro" id="IPR050905">
    <property type="entry name" value="Plant_NBS-LRR"/>
</dbReference>
<dbReference type="GO" id="GO:0043531">
    <property type="term" value="F:ADP binding"/>
    <property type="evidence" value="ECO:0007669"/>
    <property type="project" value="InterPro"/>
</dbReference>
<organism evidence="5 6">
    <name type="scientific">Nepenthes gracilis</name>
    <name type="common">Slender pitcher plant</name>
    <dbReference type="NCBI Taxonomy" id="150966"/>
    <lineage>
        <taxon>Eukaryota</taxon>
        <taxon>Viridiplantae</taxon>
        <taxon>Streptophyta</taxon>
        <taxon>Embryophyta</taxon>
        <taxon>Tracheophyta</taxon>
        <taxon>Spermatophyta</taxon>
        <taxon>Magnoliopsida</taxon>
        <taxon>eudicotyledons</taxon>
        <taxon>Gunneridae</taxon>
        <taxon>Pentapetalae</taxon>
        <taxon>Caryophyllales</taxon>
        <taxon>Nepenthaceae</taxon>
        <taxon>Nepenthes</taxon>
    </lineage>
</organism>
<dbReference type="Pfam" id="PF00931">
    <property type="entry name" value="NB-ARC"/>
    <property type="match status" value="2"/>
</dbReference>
<dbReference type="PRINTS" id="PR00364">
    <property type="entry name" value="DISEASERSIST"/>
</dbReference>
<dbReference type="Gene3D" id="3.40.50.300">
    <property type="entry name" value="P-loop containing nucleotide triphosphate hydrolases"/>
    <property type="match status" value="1"/>
</dbReference>
<reference evidence="5" key="1">
    <citation type="submission" date="2023-05" db="EMBL/GenBank/DDBJ databases">
        <title>Nepenthes gracilis genome sequencing.</title>
        <authorList>
            <person name="Fukushima K."/>
        </authorList>
    </citation>
    <scope>NUCLEOTIDE SEQUENCE</scope>
    <source>
        <strain evidence="5">SING2019-196</strain>
    </source>
</reference>
<evidence type="ECO:0000256" key="2">
    <source>
        <dbReference type="ARBA" id="ARBA00022840"/>
    </source>
</evidence>
<gene>
    <name evidence="5" type="ORF">Nepgr_033779</name>
</gene>
<accession>A0AAD3Y8M2</accession>
<dbReference type="PANTHER" id="PTHR33463:SF218">
    <property type="entry name" value="DISEASE RESISTANCE PROTEIN RPS2-LIKE"/>
    <property type="match status" value="1"/>
</dbReference>
<protein>
    <recommendedName>
        <fullName evidence="4">NB-ARC domain-containing protein</fullName>
    </recommendedName>
</protein>
<dbReference type="GO" id="GO:0006952">
    <property type="term" value="P:defense response"/>
    <property type="evidence" value="ECO:0007669"/>
    <property type="project" value="UniProtKB-KW"/>
</dbReference>
<dbReference type="InterPro" id="IPR002182">
    <property type="entry name" value="NB-ARC"/>
</dbReference>
<keyword evidence="2" id="KW-0067">ATP-binding</keyword>
<dbReference type="AlphaFoldDB" id="A0AAD3Y8M2"/>
<evidence type="ECO:0000313" key="5">
    <source>
        <dbReference type="EMBL" id="GMH31935.1"/>
    </source>
</evidence>
<dbReference type="EMBL" id="BSYO01000045">
    <property type="protein sequence ID" value="GMH31935.1"/>
    <property type="molecule type" value="Genomic_DNA"/>
</dbReference>
<dbReference type="SUPFAM" id="SSF52540">
    <property type="entry name" value="P-loop containing nucleoside triphosphate hydrolases"/>
    <property type="match status" value="1"/>
</dbReference>
<feature type="domain" description="NB-ARC" evidence="4">
    <location>
        <begin position="269"/>
        <end position="357"/>
    </location>
</feature>
<evidence type="ECO:0000259" key="4">
    <source>
        <dbReference type="Pfam" id="PF00931"/>
    </source>
</evidence>